<organism evidence="1">
    <name type="scientific">Rhizophora mucronata</name>
    <name type="common">Asiatic mangrove</name>
    <dbReference type="NCBI Taxonomy" id="61149"/>
    <lineage>
        <taxon>Eukaryota</taxon>
        <taxon>Viridiplantae</taxon>
        <taxon>Streptophyta</taxon>
        <taxon>Embryophyta</taxon>
        <taxon>Tracheophyta</taxon>
        <taxon>Spermatophyta</taxon>
        <taxon>Magnoliopsida</taxon>
        <taxon>eudicotyledons</taxon>
        <taxon>Gunneridae</taxon>
        <taxon>Pentapetalae</taxon>
        <taxon>rosids</taxon>
        <taxon>fabids</taxon>
        <taxon>Malpighiales</taxon>
        <taxon>Rhizophoraceae</taxon>
        <taxon>Rhizophora</taxon>
    </lineage>
</organism>
<dbReference type="AlphaFoldDB" id="A0A2P2R408"/>
<name>A0A2P2R408_RHIMU</name>
<accession>A0A2P2R408</accession>
<reference evidence="1" key="1">
    <citation type="submission" date="2018-02" db="EMBL/GenBank/DDBJ databases">
        <title>Rhizophora mucronata_Transcriptome.</title>
        <authorList>
            <person name="Meera S.P."/>
            <person name="Sreeshan A."/>
            <person name="Augustine A."/>
        </authorList>
    </citation>
    <scope>NUCLEOTIDE SEQUENCE</scope>
    <source>
        <tissue evidence="1">Leaf</tissue>
    </source>
</reference>
<sequence>MLRLSPFPTENTQQIFPLFKPKVLES</sequence>
<evidence type="ECO:0000313" key="1">
    <source>
        <dbReference type="EMBL" id="MBX74009.1"/>
    </source>
</evidence>
<protein>
    <submittedName>
        <fullName evidence="1">Uncharacterized protein</fullName>
    </submittedName>
</protein>
<dbReference type="EMBL" id="GGEC01093525">
    <property type="protein sequence ID" value="MBX74009.1"/>
    <property type="molecule type" value="Transcribed_RNA"/>
</dbReference>
<proteinExistence type="predicted"/>